<dbReference type="CDD" id="cd00303">
    <property type="entry name" value="retropepsin_like"/>
    <property type="match status" value="1"/>
</dbReference>
<dbReference type="SUPFAM" id="SSF50630">
    <property type="entry name" value="Acid proteases"/>
    <property type="match status" value="1"/>
</dbReference>
<reference evidence="2" key="2">
    <citation type="submission" date="2022-01" db="EMBL/GenBank/DDBJ databases">
        <authorList>
            <person name="Yamashiro T."/>
            <person name="Shiraishi A."/>
            <person name="Satake H."/>
            <person name="Nakayama K."/>
        </authorList>
    </citation>
    <scope>NUCLEOTIDE SEQUENCE</scope>
</reference>
<feature type="region of interest" description="Disordered" evidence="1">
    <location>
        <begin position="215"/>
        <end position="235"/>
    </location>
</feature>
<dbReference type="PANTHER" id="PTHR33067:SF31">
    <property type="entry name" value="RNA-DIRECTED DNA POLYMERASE"/>
    <property type="match status" value="1"/>
</dbReference>
<reference evidence="2" key="1">
    <citation type="journal article" date="2022" name="Int. J. Mol. Sci.">
        <title>Draft Genome of Tanacetum Coccineum: Genomic Comparison of Closely Related Tanacetum-Family Plants.</title>
        <authorList>
            <person name="Yamashiro T."/>
            <person name="Shiraishi A."/>
            <person name="Nakayama K."/>
            <person name="Satake H."/>
        </authorList>
    </citation>
    <scope>NUCLEOTIDE SEQUENCE</scope>
</reference>
<feature type="compositionally biased region" description="Pro residues" evidence="1">
    <location>
        <begin position="1167"/>
        <end position="1179"/>
    </location>
</feature>
<evidence type="ECO:0000256" key="1">
    <source>
        <dbReference type="SAM" id="MobiDB-lite"/>
    </source>
</evidence>
<feature type="region of interest" description="Disordered" evidence="1">
    <location>
        <begin position="61"/>
        <end position="82"/>
    </location>
</feature>
<dbReference type="PANTHER" id="PTHR33067">
    <property type="entry name" value="RNA-DIRECTED DNA POLYMERASE-RELATED"/>
    <property type="match status" value="1"/>
</dbReference>
<accession>A0ABQ5IVT1</accession>
<gene>
    <name evidence="2" type="ORF">Tco_1114319</name>
</gene>
<dbReference type="Proteomes" id="UP001151760">
    <property type="component" value="Unassembled WGS sequence"/>
</dbReference>
<evidence type="ECO:0000313" key="3">
    <source>
        <dbReference type="Proteomes" id="UP001151760"/>
    </source>
</evidence>
<feature type="compositionally biased region" description="Polar residues" evidence="1">
    <location>
        <begin position="1114"/>
        <end position="1129"/>
    </location>
</feature>
<dbReference type="Pfam" id="PF08284">
    <property type="entry name" value="RVP_2"/>
    <property type="match status" value="1"/>
</dbReference>
<keyword evidence="3" id="KW-1185">Reference proteome</keyword>
<evidence type="ECO:0000313" key="2">
    <source>
        <dbReference type="EMBL" id="GJU03981.1"/>
    </source>
</evidence>
<organism evidence="2 3">
    <name type="scientific">Tanacetum coccineum</name>
    <dbReference type="NCBI Taxonomy" id="301880"/>
    <lineage>
        <taxon>Eukaryota</taxon>
        <taxon>Viridiplantae</taxon>
        <taxon>Streptophyta</taxon>
        <taxon>Embryophyta</taxon>
        <taxon>Tracheophyta</taxon>
        <taxon>Spermatophyta</taxon>
        <taxon>Magnoliopsida</taxon>
        <taxon>eudicotyledons</taxon>
        <taxon>Gunneridae</taxon>
        <taxon>Pentapetalae</taxon>
        <taxon>asterids</taxon>
        <taxon>campanulids</taxon>
        <taxon>Asterales</taxon>
        <taxon>Asteraceae</taxon>
        <taxon>Asteroideae</taxon>
        <taxon>Anthemideae</taxon>
        <taxon>Anthemidinae</taxon>
        <taxon>Tanacetum</taxon>
    </lineage>
</organism>
<dbReference type="Gene3D" id="2.40.70.10">
    <property type="entry name" value="Acid Proteases"/>
    <property type="match status" value="1"/>
</dbReference>
<feature type="region of interest" description="Disordered" evidence="1">
    <location>
        <begin position="1108"/>
        <end position="1181"/>
    </location>
</feature>
<proteinExistence type="predicted"/>
<dbReference type="EMBL" id="BQNB010021204">
    <property type="protein sequence ID" value="GJU03981.1"/>
    <property type="molecule type" value="Genomic_DNA"/>
</dbReference>
<comment type="caution">
    <text evidence="2">The sequence shown here is derived from an EMBL/GenBank/DDBJ whole genome shotgun (WGS) entry which is preliminary data.</text>
</comment>
<feature type="compositionally biased region" description="Low complexity" evidence="1">
    <location>
        <begin position="1130"/>
        <end position="1159"/>
    </location>
</feature>
<dbReference type="InterPro" id="IPR021109">
    <property type="entry name" value="Peptidase_aspartic_dom_sf"/>
</dbReference>
<sequence>MTRSSTNKLYTPYKDPECEFRSSIRHFKTLSLDELRSPYFNLLSDEEYLRGRRRRRMLKHGAKYRARPKQTMDQDGSDNEDAKTHEKFSRIVDLFHVPNIIVDQLMLRVFPISLTGAAARWLRNEPTGGGYRATAPGYYQRNNANPSFQERRQSMEDTLSKFMSESAKRHEENSNLIKEIRASTDAAIRNQGASIKTLEIQIGQMSKVLQERGFGSLPSSTETNPRDQVKSISTSIKADSNSIRRIGSNQYVVSTGQNSTPLYKARQTTVPFPSRLDNHYCEEEGNYGPKFTEACGASHINNAIPRKEKDPGSFTLPCFINDFCFDNALVDLGASVSVMPLSTYLNLGLGELVHTRLTVELADRTVKYPKGIAENVLVGIGKFTFPVDFIILDMPEDIRVPLILGRPFLSTARAKIDVYKRKITLRVGEEKIIFKSVKPASSIIKRVYMLSLRERMELDLEARLIGETLVINRSLDPFLEDYIELNDLNEPFKLRRNQGNDLIPTIEEGKVVEEFKTRNEDLDTGIDDYPSYYDDDNKIHIDCAHNLKFTCMIGFEFTHANFSRALMNVPIFVGTFFVMTDFAVLENMDSYRDEGMDDLNTAYPLPLDTAYPVLCPIQRIHPNRLIRLRMTKVIKGEFEKIKDVSGRSCSLTCNTSLEIFNMEVSRLSGMDNDLFTYKVEVANIPCNFVMDDDLEDETDDDMGYDLSDIYWIKGDDEVELTDEESSDEIVEVFRIDTNIFDYETPICSAFNEFNYLLKVDLDLLTKDITGFKTYDDYKNDWINKWNKDVPWVDEKPWTDNGVWTEPKPVKHTCEPFNYKNRCSEGPTYSWKEDGYCNGGNLPGTYIIENQLHYQDYEWYDALDDCELKEEALRNKAIMDGVINNDESCCEFKRKWNIYTNYDDAYEINHEDNGNKELYEIHEPPVCNIRKYMMIKYSFNDDEEYVAVKEDEYDDLIMTRRDACQAYQEIFWIMDEGWMVTRATLPVVDDYYSEDQYAVSIKKIRHIRACTHQRPQKIKDQYAVSRGLNTPYSRYGIDIIFWKISNVVPTPRNPQYAVSNPLDTPVQEGSRKDFPTIIDSLFQINDISKASKRPKINIIPPKQLFVDLTQDDTKTPSPKHQLSSPCTPNVPSKTPSTKGTSSSSIEYTPKSPTSSTSPSTNGYLNLPTSPPPRVHLPPPTQENASMDITLALSPITSLDVQFDTPSPSPPIFGHPIPWNLLEAHEDSCLCCIHNRTLIFGFRDEL</sequence>
<name>A0ABQ5IVT1_9ASTR</name>
<protein>
    <submittedName>
        <fullName evidence="2">Mitochondrial proton/calcium exchanger protein-like protein isoform X1</fullName>
    </submittedName>
</protein>